<gene>
    <name evidence="3" type="ORF">DEP91_08530</name>
</gene>
<evidence type="ECO:0000313" key="3">
    <source>
        <dbReference type="EMBL" id="HCB76206.1"/>
    </source>
</evidence>
<dbReference type="EMBL" id="DOYJ01000237">
    <property type="protein sequence ID" value="HCB76206.1"/>
    <property type="molecule type" value="Genomic_DNA"/>
</dbReference>
<evidence type="ECO:0000256" key="1">
    <source>
        <dbReference type="SAM" id="MobiDB-lite"/>
    </source>
</evidence>
<evidence type="ECO:0000313" key="4">
    <source>
        <dbReference type="Proteomes" id="UP000262699"/>
    </source>
</evidence>
<name>A0A3D0WBW0_9SPHN</name>
<feature type="region of interest" description="Disordered" evidence="1">
    <location>
        <begin position="118"/>
        <end position="137"/>
    </location>
</feature>
<keyword evidence="2" id="KW-0472">Membrane</keyword>
<feature type="transmembrane region" description="Helical" evidence="2">
    <location>
        <begin position="12"/>
        <end position="30"/>
    </location>
</feature>
<feature type="compositionally biased region" description="Low complexity" evidence="1">
    <location>
        <begin position="120"/>
        <end position="137"/>
    </location>
</feature>
<protein>
    <submittedName>
        <fullName evidence="3">Uncharacterized protein</fullName>
    </submittedName>
</protein>
<keyword evidence="2" id="KW-1133">Transmembrane helix</keyword>
<dbReference type="AlphaFoldDB" id="A0A3D0WBW0"/>
<comment type="caution">
    <text evidence="3">The sequence shown here is derived from an EMBL/GenBank/DDBJ whole genome shotgun (WGS) entry which is preliminary data.</text>
</comment>
<accession>A0A3D0WBW0</accession>
<organism evidence="3 4">
    <name type="scientific">Sphingomonas bacterium</name>
    <dbReference type="NCBI Taxonomy" id="1895847"/>
    <lineage>
        <taxon>Bacteria</taxon>
        <taxon>Pseudomonadati</taxon>
        <taxon>Pseudomonadota</taxon>
        <taxon>Alphaproteobacteria</taxon>
        <taxon>Sphingomonadales</taxon>
        <taxon>Sphingomonadaceae</taxon>
        <taxon>Sphingomonas</taxon>
    </lineage>
</organism>
<reference evidence="3 4" key="1">
    <citation type="journal article" date="2018" name="Nat. Biotechnol.">
        <title>A standardized bacterial taxonomy based on genome phylogeny substantially revises the tree of life.</title>
        <authorList>
            <person name="Parks D.H."/>
            <person name="Chuvochina M."/>
            <person name="Waite D.W."/>
            <person name="Rinke C."/>
            <person name="Skarshewski A."/>
            <person name="Chaumeil P.A."/>
            <person name="Hugenholtz P."/>
        </authorList>
    </citation>
    <scope>NUCLEOTIDE SEQUENCE [LARGE SCALE GENOMIC DNA]</scope>
    <source>
        <strain evidence="3">UBA9015</strain>
    </source>
</reference>
<proteinExistence type="predicted"/>
<keyword evidence="2" id="KW-0812">Transmembrane</keyword>
<feature type="region of interest" description="Disordered" evidence="1">
    <location>
        <begin position="87"/>
        <end position="110"/>
    </location>
</feature>
<dbReference type="Proteomes" id="UP000262699">
    <property type="component" value="Unassembled WGS sequence"/>
</dbReference>
<evidence type="ECO:0000256" key="2">
    <source>
        <dbReference type="SAM" id="Phobius"/>
    </source>
</evidence>
<sequence>MTGEGIRKLGSSVVVIVVTAALFALIVFGLNRCAPKSDPTPVIVGRQDEKAAASAARTVAADVERRNADASINIDLTTKEIRDAFDALPAPQPPASTPGGDAVPRDLPDAPVERVRNRLNEGVARANRAAGAAEARD</sequence>